<dbReference type="InterPro" id="IPR037138">
    <property type="entry name" value="His_deacetylse_dom_sf"/>
</dbReference>
<dbReference type="PANTHER" id="PTHR10625">
    <property type="entry name" value="HISTONE DEACETYLASE HDAC1-RELATED"/>
    <property type="match status" value="1"/>
</dbReference>
<proteinExistence type="inferred from homology"/>
<dbReference type="RefSeq" id="WP_284481694.1">
    <property type="nucleotide sequence ID" value="NZ_JASNJD010000010.1"/>
</dbReference>
<dbReference type="Pfam" id="PF00850">
    <property type="entry name" value="Hist_deacetyl"/>
    <property type="match status" value="1"/>
</dbReference>
<dbReference type="SUPFAM" id="SSF52768">
    <property type="entry name" value="Arginase/deacetylase"/>
    <property type="match status" value="1"/>
</dbReference>
<accession>A0ABT7F2R9</accession>
<protein>
    <submittedName>
        <fullName evidence="3">Class II histone deacetylase</fullName>
    </submittedName>
</protein>
<keyword evidence="4" id="KW-1185">Reference proteome</keyword>
<reference evidence="3 4" key="1">
    <citation type="submission" date="2023-05" db="EMBL/GenBank/DDBJ databases">
        <title>Pseudodonghicola sp. nov.</title>
        <authorList>
            <person name="Huang J."/>
        </authorList>
    </citation>
    <scope>NUCLEOTIDE SEQUENCE [LARGE SCALE GENOMIC DNA]</scope>
    <source>
        <strain evidence="3 4">IC7</strain>
    </source>
</reference>
<dbReference type="PANTHER" id="PTHR10625:SF31">
    <property type="entry name" value="HISTONE DEACETYLASE DOMAIN-CONTAINING PROTEIN"/>
    <property type="match status" value="1"/>
</dbReference>
<organism evidence="3 4">
    <name type="scientific">Pseudodonghicola flavimaris</name>
    <dbReference type="NCBI Taxonomy" id="3050036"/>
    <lineage>
        <taxon>Bacteria</taxon>
        <taxon>Pseudomonadati</taxon>
        <taxon>Pseudomonadota</taxon>
        <taxon>Alphaproteobacteria</taxon>
        <taxon>Rhodobacterales</taxon>
        <taxon>Paracoccaceae</taxon>
        <taxon>Pseudodonghicola</taxon>
    </lineage>
</organism>
<feature type="domain" description="Histone deacetylase" evidence="2">
    <location>
        <begin position="43"/>
        <end position="332"/>
    </location>
</feature>
<dbReference type="PRINTS" id="PR01270">
    <property type="entry name" value="HDASUPER"/>
</dbReference>
<evidence type="ECO:0000313" key="4">
    <source>
        <dbReference type="Proteomes" id="UP001243757"/>
    </source>
</evidence>
<dbReference type="Gene3D" id="3.40.800.20">
    <property type="entry name" value="Histone deacetylase domain"/>
    <property type="match status" value="1"/>
</dbReference>
<name>A0ABT7F2R9_9RHOB</name>
<dbReference type="Proteomes" id="UP001243757">
    <property type="component" value="Unassembled WGS sequence"/>
</dbReference>
<gene>
    <name evidence="3" type="ORF">QO033_14480</name>
</gene>
<evidence type="ECO:0000313" key="3">
    <source>
        <dbReference type="EMBL" id="MDK3018888.1"/>
    </source>
</evidence>
<comment type="caution">
    <text evidence="3">The sequence shown here is derived from an EMBL/GenBank/DDBJ whole genome shotgun (WGS) entry which is preliminary data.</text>
</comment>
<evidence type="ECO:0000259" key="2">
    <source>
        <dbReference type="Pfam" id="PF00850"/>
    </source>
</evidence>
<sequence length="374" mass="40031">MAPSSKTVTRRTGWVTAEHFYWHDTQNWAGFLEPSMVVQPGQHFENPETKRRMQAMVEVTGLAPLLVPFRPEPVEDAALTVIHPQSYLEHLKAVCASGGGDAGQLTPVGPASYQIAQLAVGGVLQAVDAVFTGEVDNAYVLCRPPGHHAMPDLAMGFCLFANAALGIKHAQATYGIERIATVDWDVHHGNGTQAIFYDDPSVLTISLHQDNLFPPDSGAIDETGSGAGAGVNLNIPLPPGSGSGAYREAFEKIVLPALEAFKPQAIFVPSGFDASALDPLGIMMLSSEDYRWMMRQVLAVADKHCEGRVIVTHEGGYSATYVPYCGLAVVEEMCGVSETLTDPFHIHVANYGGQALSPDQARAVEAARAAYFDG</sequence>
<comment type="similarity">
    <text evidence="1">Belongs to the histone deacetylase family.</text>
</comment>
<dbReference type="InterPro" id="IPR000286">
    <property type="entry name" value="HDACs"/>
</dbReference>
<dbReference type="InterPro" id="IPR023801">
    <property type="entry name" value="His_deacetylse_dom"/>
</dbReference>
<evidence type="ECO:0000256" key="1">
    <source>
        <dbReference type="ARBA" id="ARBA00005947"/>
    </source>
</evidence>
<dbReference type="CDD" id="cd09996">
    <property type="entry name" value="HDAC_classII_1"/>
    <property type="match status" value="1"/>
</dbReference>
<dbReference type="InterPro" id="IPR023696">
    <property type="entry name" value="Ureohydrolase_dom_sf"/>
</dbReference>
<dbReference type="EMBL" id="JASNJD010000010">
    <property type="protein sequence ID" value="MDK3018888.1"/>
    <property type="molecule type" value="Genomic_DNA"/>
</dbReference>